<evidence type="ECO:0000256" key="4">
    <source>
        <dbReference type="ARBA" id="ARBA00022801"/>
    </source>
</evidence>
<dbReference type="Proteomes" id="UP000191554">
    <property type="component" value="Unassembled WGS sequence"/>
</dbReference>
<accession>A0A1V4SMY0</accession>
<dbReference type="RefSeq" id="WP_080063577.1">
    <property type="nucleotide sequence ID" value="NZ_MZGX01000005.1"/>
</dbReference>
<feature type="domain" description="Dockerin" evidence="10">
    <location>
        <begin position="27"/>
        <end position="93"/>
    </location>
</feature>
<name>A0A1V4SMY0_RUMHU</name>
<keyword evidence="8" id="KW-0624">Polysaccharide degradation</keyword>
<dbReference type="SUPFAM" id="SSF63446">
    <property type="entry name" value="Type I dockerin domain"/>
    <property type="match status" value="1"/>
</dbReference>
<dbReference type="EMBL" id="MZGX01000005">
    <property type="protein sequence ID" value="OPX45242.1"/>
    <property type="molecule type" value="Genomic_DNA"/>
</dbReference>
<evidence type="ECO:0000256" key="2">
    <source>
        <dbReference type="ARBA" id="ARBA00012601"/>
    </source>
</evidence>
<organism evidence="11 12">
    <name type="scientific">Ruminiclostridium hungatei</name>
    <name type="common">Clostridium hungatei</name>
    <dbReference type="NCBI Taxonomy" id="48256"/>
    <lineage>
        <taxon>Bacteria</taxon>
        <taxon>Bacillati</taxon>
        <taxon>Bacillota</taxon>
        <taxon>Clostridia</taxon>
        <taxon>Eubacteriales</taxon>
        <taxon>Oscillospiraceae</taxon>
        <taxon>Ruminiclostridium</taxon>
    </lineage>
</organism>
<dbReference type="CDD" id="cd14256">
    <property type="entry name" value="Dockerin_I"/>
    <property type="match status" value="1"/>
</dbReference>
<dbReference type="Pfam" id="PF00404">
    <property type="entry name" value="Dockerin_1"/>
    <property type="match status" value="1"/>
</dbReference>
<evidence type="ECO:0000256" key="9">
    <source>
        <dbReference type="SAM" id="SignalP"/>
    </source>
</evidence>
<evidence type="ECO:0000256" key="3">
    <source>
        <dbReference type="ARBA" id="ARBA00022729"/>
    </source>
</evidence>
<dbReference type="OrthoDB" id="9803752at2"/>
<evidence type="ECO:0000256" key="7">
    <source>
        <dbReference type="ARBA" id="ARBA00023295"/>
    </source>
</evidence>
<evidence type="ECO:0000313" key="12">
    <source>
        <dbReference type="Proteomes" id="UP000191554"/>
    </source>
</evidence>
<dbReference type="InterPro" id="IPR036439">
    <property type="entry name" value="Dockerin_dom_sf"/>
</dbReference>
<evidence type="ECO:0000256" key="1">
    <source>
        <dbReference type="ARBA" id="ARBA00000966"/>
    </source>
</evidence>
<evidence type="ECO:0000256" key="8">
    <source>
        <dbReference type="ARBA" id="ARBA00023326"/>
    </source>
</evidence>
<dbReference type="Gene3D" id="1.10.1330.10">
    <property type="entry name" value="Dockerin domain"/>
    <property type="match status" value="1"/>
</dbReference>
<dbReference type="GO" id="GO:0030245">
    <property type="term" value="P:cellulose catabolic process"/>
    <property type="evidence" value="ECO:0007669"/>
    <property type="project" value="UniProtKB-KW"/>
</dbReference>
<dbReference type="InterPro" id="IPR014867">
    <property type="entry name" value="Spore_coat_CotH_CotH2/3/7"/>
</dbReference>
<evidence type="ECO:0000313" key="11">
    <source>
        <dbReference type="EMBL" id="OPX45242.1"/>
    </source>
</evidence>
<dbReference type="InterPro" id="IPR016134">
    <property type="entry name" value="Dockerin_dom"/>
</dbReference>
<comment type="caution">
    <text evidence="11">The sequence shown here is derived from an EMBL/GenBank/DDBJ whole genome shotgun (WGS) entry which is preliminary data.</text>
</comment>
<evidence type="ECO:0000256" key="5">
    <source>
        <dbReference type="ARBA" id="ARBA00023001"/>
    </source>
</evidence>
<keyword evidence="3 9" id="KW-0732">Signal</keyword>
<dbReference type="InterPro" id="IPR018247">
    <property type="entry name" value="EF_Hand_1_Ca_BS"/>
</dbReference>
<evidence type="ECO:0000259" key="10">
    <source>
        <dbReference type="PROSITE" id="PS51766"/>
    </source>
</evidence>
<gene>
    <name evidence="11" type="primary">celCCG_2</name>
    <name evidence="11" type="ORF">CLHUN_11290</name>
</gene>
<keyword evidence="6" id="KW-0119">Carbohydrate metabolism</keyword>
<protein>
    <recommendedName>
        <fullName evidence="2">cellulase</fullName>
        <ecNumber evidence="2">3.2.1.4</ecNumber>
    </recommendedName>
</protein>
<feature type="signal peptide" evidence="9">
    <location>
        <begin position="1"/>
        <end position="27"/>
    </location>
</feature>
<feature type="chain" id="PRO_5013228987" description="cellulase" evidence="9">
    <location>
        <begin position="28"/>
        <end position="610"/>
    </location>
</feature>
<dbReference type="InterPro" id="IPR002105">
    <property type="entry name" value="Dockerin_1_rpt"/>
</dbReference>
<keyword evidence="7 11" id="KW-0326">Glycosidase</keyword>
<keyword evidence="5" id="KW-0136">Cellulose degradation</keyword>
<dbReference type="PROSITE" id="PS51766">
    <property type="entry name" value="DOCKERIN"/>
    <property type="match status" value="1"/>
</dbReference>
<comment type="catalytic activity">
    <reaction evidence="1">
        <text>Endohydrolysis of (1-&gt;4)-beta-D-glucosidic linkages in cellulose, lichenin and cereal beta-D-glucans.</text>
        <dbReference type="EC" id="3.2.1.4"/>
    </reaction>
</comment>
<dbReference type="GO" id="GO:0008810">
    <property type="term" value="F:cellulase activity"/>
    <property type="evidence" value="ECO:0007669"/>
    <property type="project" value="UniProtKB-EC"/>
</dbReference>
<evidence type="ECO:0000256" key="6">
    <source>
        <dbReference type="ARBA" id="ARBA00023277"/>
    </source>
</evidence>
<dbReference type="AlphaFoldDB" id="A0A1V4SMY0"/>
<dbReference type="EC" id="3.2.1.4" evidence="2"/>
<reference evidence="11 12" key="1">
    <citation type="submission" date="2017-03" db="EMBL/GenBank/DDBJ databases">
        <title>Genome sequence of Clostridium hungatei DSM 14427.</title>
        <authorList>
            <person name="Poehlein A."/>
            <person name="Daniel R."/>
        </authorList>
    </citation>
    <scope>NUCLEOTIDE SEQUENCE [LARGE SCALE GENOMIC DNA]</scope>
    <source>
        <strain evidence="11 12">DSM 14427</strain>
    </source>
</reference>
<dbReference type="Pfam" id="PF08757">
    <property type="entry name" value="CotH"/>
    <property type="match status" value="1"/>
</dbReference>
<dbReference type="InterPro" id="IPR059177">
    <property type="entry name" value="GH29D-like_dom"/>
</dbReference>
<proteinExistence type="predicted"/>
<keyword evidence="4 11" id="KW-0378">Hydrolase</keyword>
<keyword evidence="12" id="KW-1185">Reference proteome</keyword>
<dbReference type="Pfam" id="PF13290">
    <property type="entry name" value="CHB_HEX_C_1"/>
    <property type="match status" value="1"/>
</dbReference>
<dbReference type="STRING" id="48256.CLHUN_11290"/>
<dbReference type="PROSITE" id="PS00018">
    <property type="entry name" value="EF_HAND_1"/>
    <property type="match status" value="1"/>
</dbReference>
<sequence length="610" mass="67601">MKKFRILALSAIIAIATSVFTFMYASAAPLYGDVNSDGAIDALDYSMMKGALLGVMTITNPSAADLNGDGSIDAIDCSLLKQYLQNLISKFPADKGEATPAEALTGDIVFSVPSSTFKNQISVTLNSKIANSQIRYTTDGSVPTINSTLYSNALSFAKTTQLRAQSFINGAPSGAVGTAVYVASSIDAKHDLPVLILDAYGKGKPGREYIDTAIMLMEPKNNEASLLQAPSLATRGGFHVRGQSSANFEKTPYRLELWDNENKDAKYPILGMPGDGDWCLLSPFPDKSLIRNALAYEMGKSIGLQAPRYAFVEVYLNLDNQPVSASDYQGVYLLTEQIEIDKDRLDIKKLKADDLAEPKISGGYLMQFNMMATDGPLVKGTGWSDLEIVEPDDLLPQQLTWISNYIQKVQNAIHSTTPSDPTTGYPAYIDVDSFINYIIENEMARQGDSYMRSTYIYKDRDKKLKAGPLWDYDLGYDCVKMMGMPTSYVEGWQFQPMFPGMSTTVDWYYKLMQDPSFQAKINARWQELRKGPLSDAQLTALVQRLTTPLNNAAKRNFQKWNNLNTSTVGGFGTQTTQTWEEQITILQNFLLKRAAWIDKSGWKPTTSTWP</sequence>